<dbReference type="Pfam" id="PF04189">
    <property type="entry name" value="Gcd10p"/>
    <property type="match status" value="1"/>
</dbReference>
<comment type="similarity">
    <text evidence="2">Belongs to the TRM6/GCD10 family.</text>
</comment>
<dbReference type="PANTHER" id="PTHR12945">
    <property type="entry name" value="TRANSLATION INITIATION FACTOR EIF3-RELATED"/>
    <property type="match status" value="1"/>
</dbReference>
<keyword evidence="5" id="KW-0539">Nucleus</keyword>
<dbReference type="Proteomes" id="UP001458880">
    <property type="component" value="Unassembled WGS sequence"/>
</dbReference>
<organism evidence="8 9">
    <name type="scientific">Popillia japonica</name>
    <name type="common">Japanese beetle</name>
    <dbReference type="NCBI Taxonomy" id="7064"/>
    <lineage>
        <taxon>Eukaryota</taxon>
        <taxon>Metazoa</taxon>
        <taxon>Ecdysozoa</taxon>
        <taxon>Arthropoda</taxon>
        <taxon>Hexapoda</taxon>
        <taxon>Insecta</taxon>
        <taxon>Pterygota</taxon>
        <taxon>Neoptera</taxon>
        <taxon>Endopterygota</taxon>
        <taxon>Coleoptera</taxon>
        <taxon>Polyphaga</taxon>
        <taxon>Scarabaeiformia</taxon>
        <taxon>Scarabaeidae</taxon>
        <taxon>Rutelinae</taxon>
        <taxon>Popillia</taxon>
    </lineage>
</organism>
<reference evidence="8 9" key="1">
    <citation type="journal article" date="2024" name="BMC Genomics">
        <title>De novo assembly and annotation of Popillia japonica's genome with initial clues to its potential as an invasive pest.</title>
        <authorList>
            <person name="Cucini C."/>
            <person name="Boschi S."/>
            <person name="Funari R."/>
            <person name="Cardaioli E."/>
            <person name="Iannotti N."/>
            <person name="Marturano G."/>
            <person name="Paoli F."/>
            <person name="Bruttini M."/>
            <person name="Carapelli A."/>
            <person name="Frati F."/>
            <person name="Nardi F."/>
        </authorList>
    </citation>
    <scope>NUCLEOTIDE SEQUENCE [LARGE SCALE GENOMIC DNA]</scope>
    <source>
        <strain evidence="8">DMR45628</strain>
    </source>
</reference>
<keyword evidence="4" id="KW-0819">tRNA processing</keyword>
<comment type="subcellular location">
    <subcellularLocation>
        <location evidence="1">Nucleus</location>
    </subcellularLocation>
</comment>
<evidence type="ECO:0000256" key="6">
    <source>
        <dbReference type="ARBA" id="ARBA00032319"/>
    </source>
</evidence>
<evidence type="ECO:0000256" key="4">
    <source>
        <dbReference type="ARBA" id="ARBA00022694"/>
    </source>
</evidence>
<evidence type="ECO:0000313" key="9">
    <source>
        <dbReference type="Proteomes" id="UP001458880"/>
    </source>
</evidence>
<dbReference type="GO" id="GO:0031515">
    <property type="term" value="C:tRNA (m1A) methyltransferase complex"/>
    <property type="evidence" value="ECO:0007669"/>
    <property type="project" value="InterPro"/>
</dbReference>
<evidence type="ECO:0000256" key="5">
    <source>
        <dbReference type="ARBA" id="ARBA00023242"/>
    </source>
</evidence>
<name>A0AAW1MJ63_POPJA</name>
<feature type="region of interest" description="Disordered" evidence="7">
    <location>
        <begin position="254"/>
        <end position="279"/>
    </location>
</feature>
<sequence>MKPKQDSKKMYTLEKVEQLNTISQLNIESSGKDNRNITDDGTSQSLTKEEIIKLKDESLSSADIVGKLINNSKTFSSKTEYSQEKYMKKKEKKYFEYVQFRKPNTSSFVNRLYGLRIDDISQILTYGNIQADGNFILYDSGTSGLMAASILNAIGANTEGSLIHMHPGNECQKNAVLALQFPQEQLERCINVNLYSVLRCFECQKNAVLALQFPQEQLERCINVNLYSVLRCFYQNESSYSEVKHEQKEDCETENIEETTENISTKRKLSSSGGDNENPAKKACWQYDNEKACKVLTNKVDGLVITCKEHPVNIFKELVPFLT</sequence>
<evidence type="ECO:0000313" key="8">
    <source>
        <dbReference type="EMBL" id="KAK9746216.1"/>
    </source>
</evidence>
<protein>
    <recommendedName>
        <fullName evidence="3">tRNA (adenine(58)-N(1))-methyltransferase non-catalytic subunit TRM6</fullName>
    </recommendedName>
    <alternativeName>
        <fullName evidence="6">tRNA(m1A58)-methyltransferase subunit TRM6</fullName>
    </alternativeName>
</protein>
<comment type="caution">
    <text evidence="8">The sequence shown here is derived from an EMBL/GenBank/DDBJ whole genome shotgun (WGS) entry which is preliminary data.</text>
</comment>
<evidence type="ECO:0000256" key="3">
    <source>
        <dbReference type="ARBA" id="ARBA00021704"/>
    </source>
</evidence>
<evidence type="ECO:0000256" key="2">
    <source>
        <dbReference type="ARBA" id="ARBA00008320"/>
    </source>
</evidence>
<evidence type="ECO:0000256" key="1">
    <source>
        <dbReference type="ARBA" id="ARBA00004123"/>
    </source>
</evidence>
<dbReference type="EMBL" id="JASPKY010000041">
    <property type="protein sequence ID" value="KAK9746216.1"/>
    <property type="molecule type" value="Genomic_DNA"/>
</dbReference>
<dbReference type="GO" id="GO:0005634">
    <property type="term" value="C:nucleus"/>
    <property type="evidence" value="ECO:0007669"/>
    <property type="project" value="UniProtKB-SubCell"/>
</dbReference>
<dbReference type="GO" id="GO:0030488">
    <property type="term" value="P:tRNA methylation"/>
    <property type="evidence" value="ECO:0007669"/>
    <property type="project" value="InterPro"/>
</dbReference>
<keyword evidence="9" id="KW-1185">Reference proteome</keyword>
<accession>A0AAW1MJ63</accession>
<proteinExistence type="inferred from homology"/>
<evidence type="ECO:0000256" key="7">
    <source>
        <dbReference type="SAM" id="MobiDB-lite"/>
    </source>
</evidence>
<gene>
    <name evidence="8" type="ORF">QE152_g6315</name>
</gene>
<dbReference type="AlphaFoldDB" id="A0AAW1MJ63"/>
<dbReference type="InterPro" id="IPR017423">
    <property type="entry name" value="TRM6"/>
</dbReference>
<dbReference type="PANTHER" id="PTHR12945:SF0">
    <property type="entry name" value="TRNA (ADENINE(58)-N(1))-METHYLTRANSFERASE NON-CATALYTIC SUBUNIT TRM6"/>
    <property type="match status" value="1"/>
</dbReference>